<evidence type="ECO:0000256" key="3">
    <source>
        <dbReference type="ARBA" id="ARBA00023163"/>
    </source>
</evidence>
<keyword evidence="2" id="KW-0238">DNA-binding</keyword>
<keyword evidence="1" id="KW-0805">Transcription regulation</keyword>
<dbReference type="AlphaFoldDB" id="A0A916UBZ7"/>
<comment type="caution">
    <text evidence="5">The sequence shown here is derived from an EMBL/GenBank/DDBJ whole genome shotgun (WGS) entry which is preliminary data.</text>
</comment>
<reference evidence="5" key="1">
    <citation type="journal article" date="2014" name="Int. J. Syst. Evol. Microbiol.">
        <title>Complete genome sequence of Corynebacterium casei LMG S-19264T (=DSM 44701T), isolated from a smear-ripened cheese.</title>
        <authorList>
            <consortium name="US DOE Joint Genome Institute (JGI-PGF)"/>
            <person name="Walter F."/>
            <person name="Albersmeier A."/>
            <person name="Kalinowski J."/>
            <person name="Ruckert C."/>
        </authorList>
    </citation>
    <scope>NUCLEOTIDE SEQUENCE</scope>
    <source>
        <strain evidence="5">CGMCC 1.10998</strain>
    </source>
</reference>
<evidence type="ECO:0000259" key="4">
    <source>
        <dbReference type="PROSITE" id="PS50949"/>
    </source>
</evidence>
<dbReference type="InterPro" id="IPR036388">
    <property type="entry name" value="WH-like_DNA-bd_sf"/>
</dbReference>
<keyword evidence="6" id="KW-1185">Reference proteome</keyword>
<dbReference type="PRINTS" id="PR00035">
    <property type="entry name" value="HTHGNTR"/>
</dbReference>
<name>A0A916UBZ7_9BURK</name>
<dbReference type="GO" id="GO:0003700">
    <property type="term" value="F:DNA-binding transcription factor activity"/>
    <property type="evidence" value="ECO:0007669"/>
    <property type="project" value="InterPro"/>
</dbReference>
<dbReference type="SMART" id="SM00345">
    <property type="entry name" value="HTH_GNTR"/>
    <property type="match status" value="1"/>
</dbReference>
<organism evidence="5 6">
    <name type="scientific">Undibacterium terreum</name>
    <dbReference type="NCBI Taxonomy" id="1224302"/>
    <lineage>
        <taxon>Bacteria</taxon>
        <taxon>Pseudomonadati</taxon>
        <taxon>Pseudomonadota</taxon>
        <taxon>Betaproteobacteria</taxon>
        <taxon>Burkholderiales</taxon>
        <taxon>Oxalobacteraceae</taxon>
        <taxon>Undibacterium</taxon>
    </lineage>
</organism>
<evidence type="ECO:0000313" key="5">
    <source>
        <dbReference type="EMBL" id="GGC66258.1"/>
    </source>
</evidence>
<dbReference type="Pfam" id="PF00392">
    <property type="entry name" value="GntR"/>
    <property type="match status" value="1"/>
</dbReference>
<evidence type="ECO:0000256" key="2">
    <source>
        <dbReference type="ARBA" id="ARBA00023125"/>
    </source>
</evidence>
<proteinExistence type="predicted"/>
<dbReference type="Gene3D" id="1.20.120.530">
    <property type="entry name" value="GntR ligand-binding domain-like"/>
    <property type="match status" value="1"/>
</dbReference>
<dbReference type="EMBL" id="BMED01000001">
    <property type="protein sequence ID" value="GGC66258.1"/>
    <property type="molecule type" value="Genomic_DNA"/>
</dbReference>
<dbReference type="SMART" id="SM00895">
    <property type="entry name" value="FCD"/>
    <property type="match status" value="1"/>
</dbReference>
<reference evidence="5" key="2">
    <citation type="submission" date="2020-09" db="EMBL/GenBank/DDBJ databases">
        <authorList>
            <person name="Sun Q."/>
            <person name="Zhou Y."/>
        </authorList>
    </citation>
    <scope>NUCLEOTIDE SEQUENCE</scope>
    <source>
        <strain evidence="5">CGMCC 1.10998</strain>
    </source>
</reference>
<dbReference type="PROSITE" id="PS50949">
    <property type="entry name" value="HTH_GNTR"/>
    <property type="match status" value="1"/>
</dbReference>
<dbReference type="PANTHER" id="PTHR43537:SF41">
    <property type="entry name" value="TRANSCRIPTIONAL REGULATORY PROTEIN"/>
    <property type="match status" value="1"/>
</dbReference>
<dbReference type="InterPro" id="IPR000524">
    <property type="entry name" value="Tscrpt_reg_HTH_GntR"/>
</dbReference>
<keyword evidence="3" id="KW-0804">Transcription</keyword>
<feature type="domain" description="HTH gntR-type" evidence="4">
    <location>
        <begin position="3"/>
        <end position="70"/>
    </location>
</feature>
<dbReference type="InterPro" id="IPR011711">
    <property type="entry name" value="GntR_C"/>
</dbReference>
<gene>
    <name evidence="5" type="ORF">GCM10011396_11630</name>
</gene>
<dbReference type="RefSeq" id="WP_188564986.1">
    <property type="nucleotide sequence ID" value="NZ_BMED01000001.1"/>
</dbReference>
<evidence type="ECO:0000313" key="6">
    <source>
        <dbReference type="Proteomes" id="UP000637423"/>
    </source>
</evidence>
<dbReference type="Pfam" id="PF07729">
    <property type="entry name" value="FCD"/>
    <property type="match status" value="1"/>
</dbReference>
<dbReference type="InterPro" id="IPR008920">
    <property type="entry name" value="TF_FadR/GntR_C"/>
</dbReference>
<dbReference type="SUPFAM" id="SSF48008">
    <property type="entry name" value="GntR ligand-binding domain-like"/>
    <property type="match status" value="1"/>
</dbReference>
<dbReference type="InterPro" id="IPR036390">
    <property type="entry name" value="WH_DNA-bd_sf"/>
</dbReference>
<dbReference type="CDD" id="cd07377">
    <property type="entry name" value="WHTH_GntR"/>
    <property type="match status" value="1"/>
</dbReference>
<accession>A0A916UBZ7</accession>
<sequence length="209" mass="23454">MDKPSSEQITAAIRKHIFDGVLSAGVPLKQEELAERFGVSRIPVREALKTLEAEGLIRHEPNKGAVVASHSLSEVIEMLDIRIGLETRALRLAMPHLTEQDLQNAAAILDRYDASSKPSVWSALNLEFHLALYKAANKPRLLKMIEDLVLGTQRYTRVYISHTVGREQPQREHHALLEALRRKDVEQAVSLLEQHIAHTQSVLLAAQED</sequence>
<dbReference type="GO" id="GO:0003677">
    <property type="term" value="F:DNA binding"/>
    <property type="evidence" value="ECO:0007669"/>
    <property type="project" value="UniProtKB-KW"/>
</dbReference>
<dbReference type="Proteomes" id="UP000637423">
    <property type="component" value="Unassembled WGS sequence"/>
</dbReference>
<dbReference type="SUPFAM" id="SSF46785">
    <property type="entry name" value="Winged helix' DNA-binding domain"/>
    <property type="match status" value="1"/>
</dbReference>
<dbReference type="Gene3D" id="1.10.10.10">
    <property type="entry name" value="Winged helix-like DNA-binding domain superfamily/Winged helix DNA-binding domain"/>
    <property type="match status" value="1"/>
</dbReference>
<dbReference type="PANTHER" id="PTHR43537">
    <property type="entry name" value="TRANSCRIPTIONAL REGULATOR, GNTR FAMILY"/>
    <property type="match status" value="1"/>
</dbReference>
<evidence type="ECO:0000256" key="1">
    <source>
        <dbReference type="ARBA" id="ARBA00023015"/>
    </source>
</evidence>
<protein>
    <submittedName>
        <fullName evidence="5">GntR family transcriptional regulator</fullName>
    </submittedName>
</protein>